<dbReference type="AlphaFoldDB" id="A0A0G0X0Z2"/>
<dbReference type="GO" id="GO:0003899">
    <property type="term" value="F:DNA-directed RNA polymerase activity"/>
    <property type="evidence" value="ECO:0007669"/>
    <property type="project" value="UniProtKB-EC"/>
</dbReference>
<evidence type="ECO:0000256" key="3">
    <source>
        <dbReference type="ARBA" id="ARBA00022679"/>
    </source>
</evidence>
<organism evidence="7 8">
    <name type="scientific">Candidatus Woesebacteria bacterium GW2011_GWA1_41_7</name>
    <dbReference type="NCBI Taxonomy" id="1618556"/>
    <lineage>
        <taxon>Bacteria</taxon>
        <taxon>Candidatus Woeseibacteriota</taxon>
    </lineage>
</organism>
<dbReference type="GO" id="GO:0006351">
    <property type="term" value="P:DNA-templated transcription"/>
    <property type="evidence" value="ECO:0007669"/>
    <property type="project" value="InterPro"/>
</dbReference>
<dbReference type="GO" id="GO:0000428">
    <property type="term" value="C:DNA-directed RNA polymerase complex"/>
    <property type="evidence" value="ECO:0007669"/>
    <property type="project" value="UniProtKB-KW"/>
</dbReference>
<dbReference type="Gene3D" id="4.10.860.120">
    <property type="entry name" value="RNA polymerase II, clamp domain"/>
    <property type="match status" value="1"/>
</dbReference>
<dbReference type="EMBL" id="LCBU01000002">
    <property type="protein sequence ID" value="KKS18724.1"/>
    <property type="molecule type" value="Genomic_DNA"/>
</dbReference>
<dbReference type="EC" id="2.7.7.6" evidence="1"/>
<keyword evidence="5" id="KW-0804">Transcription</keyword>
<evidence type="ECO:0000256" key="2">
    <source>
        <dbReference type="ARBA" id="ARBA00022478"/>
    </source>
</evidence>
<proteinExistence type="predicted"/>
<gene>
    <name evidence="7" type="ORF">UU74_C0002G0001</name>
</gene>
<comment type="caution">
    <text evidence="7">The sequence shown here is derived from an EMBL/GenBank/DDBJ whole genome shotgun (WGS) entry which is preliminary data.</text>
</comment>
<dbReference type="GO" id="GO:0003677">
    <property type="term" value="F:DNA binding"/>
    <property type="evidence" value="ECO:0007669"/>
    <property type="project" value="InterPro"/>
</dbReference>
<keyword evidence="3" id="KW-0808">Transferase</keyword>
<dbReference type="Proteomes" id="UP000033969">
    <property type="component" value="Unassembled WGS sequence"/>
</dbReference>
<dbReference type="SUPFAM" id="SSF64484">
    <property type="entry name" value="beta and beta-prime subunits of DNA dependent RNA-polymerase"/>
    <property type="match status" value="1"/>
</dbReference>
<accession>A0A0G0X0Z2</accession>
<reference evidence="7 8" key="1">
    <citation type="journal article" date="2015" name="Nature">
        <title>rRNA introns, odd ribosomes, and small enigmatic genomes across a large radiation of phyla.</title>
        <authorList>
            <person name="Brown C.T."/>
            <person name="Hug L.A."/>
            <person name="Thomas B.C."/>
            <person name="Sharon I."/>
            <person name="Castelle C.J."/>
            <person name="Singh A."/>
            <person name="Wilkins M.J."/>
            <person name="Williams K.H."/>
            <person name="Banfield J.F."/>
        </authorList>
    </citation>
    <scope>NUCLEOTIDE SEQUENCE [LARGE SCALE GENOMIC DNA]</scope>
</reference>
<dbReference type="Pfam" id="PF04997">
    <property type="entry name" value="RNA_pol_Rpb1_1"/>
    <property type="match status" value="1"/>
</dbReference>
<evidence type="ECO:0000313" key="7">
    <source>
        <dbReference type="EMBL" id="KKS18724.1"/>
    </source>
</evidence>
<evidence type="ECO:0000256" key="4">
    <source>
        <dbReference type="ARBA" id="ARBA00022695"/>
    </source>
</evidence>
<evidence type="ECO:0000313" key="8">
    <source>
        <dbReference type="Proteomes" id="UP000033969"/>
    </source>
</evidence>
<evidence type="ECO:0000259" key="6">
    <source>
        <dbReference type="Pfam" id="PF04997"/>
    </source>
</evidence>
<keyword evidence="4" id="KW-0548">Nucleotidyltransferase</keyword>
<sequence length="56" mass="6519">MEQLADLKNLTDFKSLLIILASPEQIRAWSRGEVTKPETINYRTLKPEKDGLFDER</sequence>
<evidence type="ECO:0000256" key="1">
    <source>
        <dbReference type="ARBA" id="ARBA00012418"/>
    </source>
</evidence>
<feature type="domain" description="RNA polymerase Rpb1" evidence="6">
    <location>
        <begin position="12"/>
        <end position="56"/>
    </location>
</feature>
<dbReference type="InterPro" id="IPR007080">
    <property type="entry name" value="RNA_pol_Rpb1_1"/>
</dbReference>
<protein>
    <recommendedName>
        <fullName evidence="1">DNA-directed RNA polymerase</fullName>
        <ecNumber evidence="1">2.7.7.6</ecNumber>
    </recommendedName>
</protein>
<evidence type="ECO:0000256" key="5">
    <source>
        <dbReference type="ARBA" id="ARBA00023163"/>
    </source>
</evidence>
<name>A0A0G0X0Z2_9BACT</name>
<keyword evidence="2 7" id="KW-0240">DNA-directed RNA polymerase</keyword>
<feature type="non-terminal residue" evidence="7">
    <location>
        <position position="56"/>
    </location>
</feature>
<dbReference type="InterPro" id="IPR044893">
    <property type="entry name" value="RNA_pol_Rpb1_clamp_domain"/>
</dbReference>